<dbReference type="RefSeq" id="WP_124140264.1">
    <property type="nucleotide sequence ID" value="NZ_QXEM01000020.1"/>
</dbReference>
<evidence type="ECO:0000313" key="1">
    <source>
        <dbReference type="EMBL" id="RRF86452.1"/>
    </source>
</evidence>
<comment type="caution">
    <text evidence="1">The sequence shown here is derived from an EMBL/GenBank/DDBJ whole genome shotgun (WGS) entry which is preliminary data.</text>
</comment>
<sequence>MYNEFHDIEDLYAEVAADKTISGANAYRLNRYPIRFVMFDNFRDAYDFACHLQDDMGAKVKDVASWMDAEYPDLLMTHQRLSEHIAMFIKKMGKVDYIIAPFSELARFYDNSKNKIFESLIKTLKGIEASSDAWKHNQRVYIPIVGLENKMSFFAKDSMVEAWYFRNTNRQLDYRLIVTDGKDFGVKSLEKKYTFVKDIHSWLKIWSNPDANIKKEIISTSHALYGNAMYAQPDNAFFYDICHNAYEFLTKGLRLDFGDIIYKKQEDVFWDRLAGDINVDNENFSLDSFARKYFGVNNFTDCTVFMRAWFEHYESFERWFLIKYYIYKFEGKGYLCHVLNSLEGFTDKELFTAVALNLASEVSSEIDERCCCLNAAAQHGVILPLGIEHLLQSRLNAIAEQKGYDIAIKYFSSLTKTEKKLAIAWLGKGLVTKNQIKKFYPELYEYLNDLQVVLPTEVGWIEGYINNYKKAKIEGRYSEDVSNLIKQFNADGPSFLKWYNSFKTTYTQLVSRTDIDVLFWIDGLGIDWIPLISALIRNKEHEGVYLNEVSIARALLPTVTSVNKTNLQKLGGLDKEGDLDGYAHKNHDFYIDTLIDEINIVKNSISDILQKYGGKKIAIVSDHGMTYLSQYVNGLNMSGVESDHSGRLAISSQAKVVSDNNYLILDDGKTLVALRHNSLCKKVPSGQGAHGGCTPEEVLVPIFIISPNKGNMHWDASMKDVHVSAQETRAHLIIEGFCANETAYVEYNGSTYNISHISGKEYITAKLDLVDSVKQLKLHIGSNSKTLFFDFTLGAKEDDLFSF</sequence>
<name>A0A3R7X8R6_PREIN</name>
<keyword evidence="2" id="KW-1185">Reference proteome</keyword>
<dbReference type="Proteomes" id="UP000283868">
    <property type="component" value="Unassembled WGS sequence"/>
</dbReference>
<dbReference type="NCBIfam" id="NF033445">
    <property type="entry name" value="BREX_PglZ_4"/>
    <property type="match status" value="1"/>
</dbReference>
<gene>
    <name evidence="1" type="primary">pglZ</name>
    <name evidence="1" type="ORF">D2S45_11285</name>
</gene>
<dbReference type="AlphaFoldDB" id="A0A3R7X8R6"/>
<proteinExistence type="predicted"/>
<evidence type="ECO:0000313" key="2">
    <source>
        <dbReference type="Proteomes" id="UP000283868"/>
    </source>
</evidence>
<organism evidence="1 2">
    <name type="scientific">Prevotella intermedia</name>
    <dbReference type="NCBI Taxonomy" id="28131"/>
    <lineage>
        <taxon>Bacteria</taxon>
        <taxon>Pseudomonadati</taxon>
        <taxon>Bacteroidota</taxon>
        <taxon>Bacteroidia</taxon>
        <taxon>Bacteroidales</taxon>
        <taxon>Prevotellaceae</taxon>
        <taxon>Prevotella</taxon>
    </lineage>
</organism>
<protein>
    <submittedName>
        <fullName evidence="1">BREX-4 system phosphatase PglZ</fullName>
    </submittedName>
</protein>
<reference evidence="1 2" key="1">
    <citation type="submission" date="2018-08" db="EMBL/GenBank/DDBJ databases">
        <title>Comparative analysis of Prevotella intermedia strains.</title>
        <authorList>
            <person name="Moon J.-H."/>
            <person name="Lee J.-H."/>
        </authorList>
    </citation>
    <scope>NUCLEOTIDE SEQUENCE [LARGE SCALE GENOMIC DNA]</scope>
    <source>
        <strain evidence="1 2">ATCC 15033</strain>
    </source>
</reference>
<accession>A0A3R7X8R6</accession>
<dbReference type="EMBL" id="QXEN01000027">
    <property type="protein sequence ID" value="RRF86452.1"/>
    <property type="molecule type" value="Genomic_DNA"/>
</dbReference>